<keyword evidence="1 6" id="KW-0378">Hydrolase</keyword>
<proteinExistence type="predicted"/>
<dbReference type="AlphaFoldDB" id="A0A7Y8EHN7"/>
<evidence type="ECO:0000256" key="2">
    <source>
        <dbReference type="ARBA" id="ARBA00022963"/>
    </source>
</evidence>
<keyword evidence="2" id="KW-0442">Lipid degradation</keyword>
<protein>
    <submittedName>
        <fullName evidence="6">Alpha/beta fold hydrolase</fullName>
    </submittedName>
</protein>
<sequence length="345" mass="36874">MKTLCAALLLMVVSGLAQANDVKVGFQEIVIPDAEHGRPLQVAVWYPTNAAGTPQLIADNPVFVGAPALKDAAPAAGEHPLVVISHGIFGNWINQSWLASALAGQGYIVASPNHPGTTSKDRTQPAASELWKRPLDIRRVIDAVIAQPKRFGAVAQHKIAVVGHSLGGWTALEVGGARFDPQRFTEDCKVHPQIAPCKAYELIEAGRTEQAKKHLSEDLSDSRVAAIVSLDLGFARGFSDASLAALHRPTLVIAAGTPSPELPAALESADLAKRLPPNTSRYVEISDATHFTFLPLCKPGAVERIEQSDPGEGFICLDAKGARPKPQIQQQVLTLISEFLQQSLR</sequence>
<evidence type="ECO:0000256" key="1">
    <source>
        <dbReference type="ARBA" id="ARBA00022801"/>
    </source>
</evidence>
<dbReference type="InterPro" id="IPR029058">
    <property type="entry name" value="AB_hydrolase_fold"/>
</dbReference>
<name>A0A7Y8EHN7_9PSED</name>
<feature type="signal peptide" evidence="4">
    <location>
        <begin position="1"/>
        <end position="19"/>
    </location>
</feature>
<dbReference type="Gene3D" id="3.40.50.1820">
    <property type="entry name" value="alpha/beta hydrolase"/>
    <property type="match status" value="1"/>
</dbReference>
<dbReference type="Pfam" id="PF12697">
    <property type="entry name" value="Abhydrolase_6"/>
    <property type="match status" value="1"/>
</dbReference>
<evidence type="ECO:0000256" key="4">
    <source>
        <dbReference type="SAM" id="SignalP"/>
    </source>
</evidence>
<dbReference type="InterPro" id="IPR016986">
    <property type="entry name" value="UCP031982_abhydr"/>
</dbReference>
<dbReference type="GO" id="GO:0003847">
    <property type="term" value="F:1-alkyl-2-acetylglycerophosphocholine esterase activity"/>
    <property type="evidence" value="ECO:0007669"/>
    <property type="project" value="TreeGrafter"/>
</dbReference>
<dbReference type="SUPFAM" id="SSF53474">
    <property type="entry name" value="alpha/beta-Hydrolases"/>
    <property type="match status" value="1"/>
</dbReference>
<feature type="chain" id="PRO_5031131806" evidence="4">
    <location>
        <begin position="20"/>
        <end position="345"/>
    </location>
</feature>
<evidence type="ECO:0000256" key="3">
    <source>
        <dbReference type="ARBA" id="ARBA00023098"/>
    </source>
</evidence>
<dbReference type="Proteomes" id="UP000531950">
    <property type="component" value="Unassembled WGS sequence"/>
</dbReference>
<dbReference type="EMBL" id="JACARG010000037">
    <property type="protein sequence ID" value="NWE14819.1"/>
    <property type="molecule type" value="Genomic_DNA"/>
</dbReference>
<gene>
    <name evidence="6" type="ORF">HX822_17895</name>
</gene>
<reference evidence="6 7" key="1">
    <citation type="submission" date="2020-04" db="EMBL/GenBank/DDBJ databases">
        <title>Molecular characterization of pseudomonads from Agaricus bisporus reveal novel blotch 2 pathogens in Western Europe.</title>
        <authorList>
            <person name="Taparia T."/>
            <person name="Krijger M."/>
            <person name="Haynes E."/>
            <person name="Elpinstone J.G."/>
            <person name="Noble R."/>
            <person name="Van Der Wolf J."/>
        </authorList>
    </citation>
    <scope>NUCLEOTIDE SEQUENCE [LARGE SCALE GENOMIC DNA]</scope>
    <source>
        <strain evidence="6 7">IPO3782</strain>
    </source>
</reference>
<dbReference type="GO" id="GO:0016042">
    <property type="term" value="P:lipid catabolic process"/>
    <property type="evidence" value="ECO:0007669"/>
    <property type="project" value="UniProtKB-KW"/>
</dbReference>
<keyword evidence="3" id="KW-0443">Lipid metabolism</keyword>
<dbReference type="PANTHER" id="PTHR10272">
    <property type="entry name" value="PLATELET-ACTIVATING FACTOR ACETYLHYDROLASE"/>
    <property type="match status" value="1"/>
</dbReference>
<feature type="domain" description="AB hydrolase-1" evidence="5">
    <location>
        <begin position="82"/>
        <end position="293"/>
    </location>
</feature>
<evidence type="ECO:0000313" key="7">
    <source>
        <dbReference type="Proteomes" id="UP000531950"/>
    </source>
</evidence>
<dbReference type="InterPro" id="IPR000073">
    <property type="entry name" value="AB_hydrolase_1"/>
</dbReference>
<evidence type="ECO:0000313" key="6">
    <source>
        <dbReference type="EMBL" id="NWE14819.1"/>
    </source>
</evidence>
<dbReference type="PIRSF" id="PIRSF031982">
    <property type="entry name" value="UCP031982_abhydr"/>
    <property type="match status" value="1"/>
</dbReference>
<evidence type="ECO:0000259" key="5">
    <source>
        <dbReference type="Pfam" id="PF12697"/>
    </source>
</evidence>
<organism evidence="6 7">
    <name type="scientific">Pseudomonas yamanorum</name>
    <dbReference type="NCBI Taxonomy" id="515393"/>
    <lineage>
        <taxon>Bacteria</taxon>
        <taxon>Pseudomonadati</taxon>
        <taxon>Pseudomonadota</taxon>
        <taxon>Gammaproteobacteria</taxon>
        <taxon>Pseudomonadales</taxon>
        <taxon>Pseudomonadaceae</taxon>
        <taxon>Pseudomonas</taxon>
    </lineage>
</organism>
<accession>A0A7Y8EHN7</accession>
<keyword evidence="4" id="KW-0732">Signal</keyword>
<dbReference type="RefSeq" id="WP_177078716.1">
    <property type="nucleotide sequence ID" value="NZ_JACARG010000037.1"/>
</dbReference>
<comment type="caution">
    <text evidence="6">The sequence shown here is derived from an EMBL/GenBank/DDBJ whole genome shotgun (WGS) entry which is preliminary data.</text>
</comment>
<dbReference type="PANTHER" id="PTHR10272:SF0">
    <property type="entry name" value="PLATELET-ACTIVATING FACTOR ACETYLHYDROLASE"/>
    <property type="match status" value="1"/>
</dbReference>